<reference evidence="1" key="1">
    <citation type="submission" date="2021-11" db="EMBL/GenBank/DDBJ databases">
        <authorList>
            <person name="Herlambang A."/>
            <person name="Guo Y."/>
            <person name="Takashima Y."/>
            <person name="Nishizawa T."/>
        </authorList>
    </citation>
    <scope>NUCLEOTIDE SEQUENCE</scope>
    <source>
        <strain evidence="1">E1425</strain>
    </source>
</reference>
<reference evidence="1" key="2">
    <citation type="journal article" date="2022" name="Microbiol. Resour. Announc.">
        <title>Whole-Genome Sequence of Entomortierella parvispora E1425, a Mucoromycotan Fungus Associated with Burkholderiaceae-Related Endosymbiotic Bacteria.</title>
        <authorList>
            <person name="Herlambang A."/>
            <person name="Guo Y."/>
            <person name="Takashima Y."/>
            <person name="Narisawa K."/>
            <person name="Ohta H."/>
            <person name="Nishizawa T."/>
        </authorList>
    </citation>
    <scope>NUCLEOTIDE SEQUENCE</scope>
    <source>
        <strain evidence="1">E1425</strain>
    </source>
</reference>
<evidence type="ECO:0000313" key="2">
    <source>
        <dbReference type="Proteomes" id="UP000827284"/>
    </source>
</evidence>
<evidence type="ECO:0000313" key="1">
    <source>
        <dbReference type="EMBL" id="GJJ71532.1"/>
    </source>
</evidence>
<accession>A0A9P3H7M2</accession>
<dbReference type="OrthoDB" id="2426591at2759"/>
<organism evidence="1 2">
    <name type="scientific">Entomortierella parvispora</name>
    <dbReference type="NCBI Taxonomy" id="205924"/>
    <lineage>
        <taxon>Eukaryota</taxon>
        <taxon>Fungi</taxon>
        <taxon>Fungi incertae sedis</taxon>
        <taxon>Mucoromycota</taxon>
        <taxon>Mortierellomycotina</taxon>
        <taxon>Mortierellomycetes</taxon>
        <taxon>Mortierellales</taxon>
        <taxon>Mortierellaceae</taxon>
        <taxon>Entomortierella</taxon>
    </lineage>
</organism>
<gene>
    <name evidence="1" type="ORF">EMPS_03882</name>
</gene>
<keyword evidence="2" id="KW-1185">Reference proteome</keyword>
<protein>
    <submittedName>
        <fullName evidence="1">Uncharacterized protein</fullName>
    </submittedName>
</protein>
<comment type="caution">
    <text evidence="1">The sequence shown here is derived from an EMBL/GenBank/DDBJ whole genome shotgun (WGS) entry which is preliminary data.</text>
</comment>
<proteinExistence type="predicted"/>
<name>A0A9P3H7M2_9FUNG</name>
<dbReference type="EMBL" id="BQFW01000005">
    <property type="protein sequence ID" value="GJJ71532.1"/>
    <property type="molecule type" value="Genomic_DNA"/>
</dbReference>
<sequence length="478" mass="52380">MSHGKSIGPIFGTTSTTISGMDQQDADAPANLFEPSDHLWPAVDQHLPDDHCACSVQQRLQMLTDSCACLNSGVCASDNHARYQVVMQELQTTTKNEEVSSTRCPFADVTSCADVMVACAQSINGAKDTVGLGLEAMLMDSGVRGQVMEAHPHNALAMIQAIAQVPRRTSTAMSVRKDPQARKVLTMLCTLGSWHGFGGHRACKPCTRILTDFWWLWCLKRGADDRQRPERTEASYNGDLPCGLAHAFAVSVMARTGTLSDGLFGDYCTHVAMAYRSGLPGHTLAKYVMATLIQAGTQLGGQPGDHASGWGAARMMAAVRPIWDEMWVALSADGESPVPMATCAAYALASDHADDICWSVQADGTLRYIMYDHHSVPPTVLHDVTIQPDCYMDRGMPAWSMALLDMWLDHLQRHWNVEKDMCYERYMLTYLQKDGGGNKTDKPTCSSRGVSWQDVWTCHNKNRGARAGTSEILASREI</sequence>
<dbReference type="Proteomes" id="UP000827284">
    <property type="component" value="Unassembled WGS sequence"/>
</dbReference>
<dbReference type="AlphaFoldDB" id="A0A9P3H7M2"/>